<evidence type="ECO:0000313" key="2">
    <source>
        <dbReference type="Proteomes" id="UP000265930"/>
    </source>
</evidence>
<dbReference type="RefSeq" id="WP_119367764.1">
    <property type="nucleotide sequence ID" value="NZ_QXDJ01000005.1"/>
</dbReference>
<dbReference type="EMBL" id="QXDJ01000005">
    <property type="protein sequence ID" value="RII33088.1"/>
    <property type="molecule type" value="Genomic_DNA"/>
</dbReference>
<dbReference type="AlphaFoldDB" id="A0A399IJ92"/>
<evidence type="ECO:0008006" key="3">
    <source>
        <dbReference type="Google" id="ProtNLM"/>
    </source>
</evidence>
<gene>
    <name evidence="1" type="ORF">D2A34_19875</name>
</gene>
<sequence>MNKNNNTSSGKENSKREINPDFANELKEGILEPVTQMVKNNDDLIMFFRGKYINIYYRGHSLFRIEQLGHKKNPYYKVFFNFNHARYTEDWEEVLQQLEAIGYSLNHSIQHNKENIVSTIVKSANIDFWNKSKIIFSKLIDDFFSIEEDKLYDYFNMCKNINKNKFIEKQRQQKIAIINNNCDNGYFIYDIEYTQARNSKDEKNSGRFDMLALKFENKVPIELVLIELKSTESACTSNSGVDKHYKDLKDYINNHNYMRIRKEEAICIFNLYSDINIFSADKIEEAENLDVKILFIFTDTARSYFKKNNIPYDNQIEFEDGDNVIKL</sequence>
<comment type="caution">
    <text evidence="1">The sequence shown here is derived from an EMBL/GenBank/DDBJ whole genome shotgun (WGS) entry which is preliminary data.</text>
</comment>
<protein>
    <recommendedName>
        <fullName evidence="3">DUF4263 domain-containing protein</fullName>
    </recommendedName>
</protein>
<proteinExistence type="predicted"/>
<reference evidence="1 2" key="1">
    <citation type="submission" date="2018-08" db="EMBL/GenBank/DDBJ databases">
        <title>Genome of Clostridium chromiireducens C1, DSM12136.</title>
        <authorList>
            <person name="Xing M."/>
            <person name="Wei Y."/>
            <person name="Ang E.L."/>
            <person name="Zhao H."/>
            <person name="Zhang Y."/>
        </authorList>
    </citation>
    <scope>NUCLEOTIDE SEQUENCE [LARGE SCALE GENOMIC DNA]</scope>
    <source>
        <strain evidence="1 2">C1</strain>
    </source>
</reference>
<accession>A0A399IJ92</accession>
<organism evidence="1 2">
    <name type="scientific">Clostridium chromiireducens</name>
    <dbReference type="NCBI Taxonomy" id="225345"/>
    <lineage>
        <taxon>Bacteria</taxon>
        <taxon>Bacillati</taxon>
        <taxon>Bacillota</taxon>
        <taxon>Clostridia</taxon>
        <taxon>Eubacteriales</taxon>
        <taxon>Clostridiaceae</taxon>
        <taxon>Clostridium</taxon>
    </lineage>
</organism>
<name>A0A399IJ92_9CLOT</name>
<dbReference type="Proteomes" id="UP000265930">
    <property type="component" value="Unassembled WGS sequence"/>
</dbReference>
<evidence type="ECO:0000313" key="1">
    <source>
        <dbReference type="EMBL" id="RII33088.1"/>
    </source>
</evidence>